<keyword evidence="3" id="KW-1185">Reference proteome</keyword>
<dbReference type="Proteomes" id="UP000199287">
    <property type="component" value="Unassembled WGS sequence"/>
</dbReference>
<dbReference type="Pfam" id="PF07883">
    <property type="entry name" value="Cupin_2"/>
    <property type="match status" value="1"/>
</dbReference>
<organism evidence="2 3">
    <name type="scientific">Tindallia magadiensis</name>
    <dbReference type="NCBI Taxonomy" id="69895"/>
    <lineage>
        <taxon>Bacteria</taxon>
        <taxon>Bacillati</taxon>
        <taxon>Bacillota</taxon>
        <taxon>Clostridia</taxon>
        <taxon>Peptostreptococcales</taxon>
        <taxon>Tindalliaceae</taxon>
        <taxon>Tindallia</taxon>
    </lineage>
</organism>
<dbReference type="OrthoDB" id="1755525at2"/>
<dbReference type="RefSeq" id="WP_093372507.1">
    <property type="nucleotide sequence ID" value="NZ_FOQA01000006.1"/>
</dbReference>
<proteinExistence type="predicted"/>
<dbReference type="STRING" id="69895.SAMN05192551_106130"/>
<dbReference type="InterPro" id="IPR013096">
    <property type="entry name" value="Cupin_2"/>
</dbReference>
<evidence type="ECO:0000259" key="1">
    <source>
        <dbReference type="Pfam" id="PF07883"/>
    </source>
</evidence>
<protein>
    <submittedName>
        <fullName evidence="2">Cupin domain-containing protein</fullName>
    </submittedName>
</protein>
<dbReference type="Gene3D" id="2.60.120.10">
    <property type="entry name" value="Jelly Rolls"/>
    <property type="match status" value="1"/>
</dbReference>
<reference evidence="3" key="1">
    <citation type="submission" date="2016-10" db="EMBL/GenBank/DDBJ databases">
        <authorList>
            <person name="Varghese N."/>
            <person name="Submissions S."/>
        </authorList>
    </citation>
    <scope>NUCLEOTIDE SEQUENCE [LARGE SCALE GENOMIC DNA]</scope>
    <source>
        <strain evidence="3">Z-7934</strain>
    </source>
</reference>
<gene>
    <name evidence="2" type="ORF">SAMN05192551_106130</name>
</gene>
<accession>A0A1I3FEX1</accession>
<dbReference type="InterPro" id="IPR014710">
    <property type="entry name" value="RmlC-like_jellyroll"/>
</dbReference>
<dbReference type="SUPFAM" id="SSF51182">
    <property type="entry name" value="RmlC-like cupins"/>
    <property type="match status" value="1"/>
</dbReference>
<feature type="domain" description="Cupin type-2" evidence="1">
    <location>
        <begin position="41"/>
        <end position="102"/>
    </location>
</feature>
<dbReference type="EMBL" id="FOQA01000006">
    <property type="protein sequence ID" value="SFI09642.1"/>
    <property type="molecule type" value="Genomic_DNA"/>
</dbReference>
<evidence type="ECO:0000313" key="2">
    <source>
        <dbReference type="EMBL" id="SFI09642.1"/>
    </source>
</evidence>
<dbReference type="AlphaFoldDB" id="A0A1I3FEX1"/>
<sequence length="110" mass="12463">MKVVKNMEALLPLSIDQMISNSENTIASKAICTTDHTDIRFFSYAKGESISKEFQEEDSIIYVFQGKLKILYRRDEEKILSAGEMIVLPSNVEYGVEVLEDAKSLNILVK</sequence>
<evidence type="ECO:0000313" key="3">
    <source>
        <dbReference type="Proteomes" id="UP000199287"/>
    </source>
</evidence>
<dbReference type="InterPro" id="IPR011051">
    <property type="entry name" value="RmlC_Cupin_sf"/>
</dbReference>
<name>A0A1I3FEX1_9FIRM</name>